<evidence type="ECO:0000313" key="6">
    <source>
        <dbReference type="Proteomes" id="UP000316096"/>
    </source>
</evidence>
<dbReference type="InterPro" id="IPR042070">
    <property type="entry name" value="PucR_C-HTH_sf"/>
</dbReference>
<dbReference type="Pfam" id="PF13556">
    <property type="entry name" value="HTH_30"/>
    <property type="match status" value="1"/>
</dbReference>
<proteinExistence type="inferred from homology"/>
<evidence type="ECO:0000313" key="5">
    <source>
        <dbReference type="EMBL" id="TQL96951.1"/>
    </source>
</evidence>
<evidence type="ECO:0000259" key="2">
    <source>
        <dbReference type="Pfam" id="PF13556"/>
    </source>
</evidence>
<dbReference type="InterPro" id="IPR041522">
    <property type="entry name" value="CdaR_GGDEF"/>
</dbReference>
<dbReference type="AlphaFoldDB" id="A0A543CIN1"/>
<evidence type="ECO:0000259" key="4">
    <source>
        <dbReference type="Pfam" id="PF17853"/>
    </source>
</evidence>
<organism evidence="5 6">
    <name type="scientific">Actinoallomurus bryophytorum</name>
    <dbReference type="NCBI Taxonomy" id="1490222"/>
    <lineage>
        <taxon>Bacteria</taxon>
        <taxon>Bacillati</taxon>
        <taxon>Actinomycetota</taxon>
        <taxon>Actinomycetes</taxon>
        <taxon>Streptosporangiales</taxon>
        <taxon>Thermomonosporaceae</taxon>
        <taxon>Actinoallomurus</taxon>
    </lineage>
</organism>
<evidence type="ECO:0000256" key="1">
    <source>
        <dbReference type="ARBA" id="ARBA00006754"/>
    </source>
</evidence>
<dbReference type="PANTHER" id="PTHR33744:SF1">
    <property type="entry name" value="DNA-BINDING TRANSCRIPTIONAL ACTIVATOR ADER"/>
    <property type="match status" value="1"/>
</dbReference>
<feature type="domain" description="RsbT co-antagonist protein RsbRD N-terminal" evidence="3">
    <location>
        <begin position="19"/>
        <end position="154"/>
    </location>
</feature>
<dbReference type="Pfam" id="PF17853">
    <property type="entry name" value="GGDEF_2"/>
    <property type="match status" value="1"/>
</dbReference>
<protein>
    <submittedName>
        <fullName evidence="5">PucR-like helix-turn-helix protein</fullName>
    </submittedName>
</protein>
<dbReference type="InterPro" id="IPR025736">
    <property type="entry name" value="PucR_C-HTH_dom"/>
</dbReference>
<comment type="caution">
    <text evidence="5">The sequence shown here is derived from an EMBL/GenBank/DDBJ whole genome shotgun (WGS) entry which is preliminary data.</text>
</comment>
<dbReference type="PANTHER" id="PTHR33744">
    <property type="entry name" value="CARBOHYDRATE DIACID REGULATOR"/>
    <property type="match status" value="1"/>
</dbReference>
<dbReference type="OrthoDB" id="3655573at2"/>
<dbReference type="Pfam" id="PF14361">
    <property type="entry name" value="RsbRD_N"/>
    <property type="match status" value="1"/>
</dbReference>
<dbReference type="RefSeq" id="WP_141955741.1">
    <property type="nucleotide sequence ID" value="NZ_VFOZ01000001.1"/>
</dbReference>
<gene>
    <name evidence="5" type="ORF">FB559_2504</name>
</gene>
<dbReference type="InterPro" id="IPR051448">
    <property type="entry name" value="CdaR-like_regulators"/>
</dbReference>
<feature type="domain" description="PucR C-terminal helix-turn-helix" evidence="2">
    <location>
        <begin position="316"/>
        <end position="371"/>
    </location>
</feature>
<comment type="similarity">
    <text evidence="1">Belongs to the CdaR family.</text>
</comment>
<accession>A0A543CIN1</accession>
<dbReference type="InterPro" id="IPR025751">
    <property type="entry name" value="RsbRD_N_dom"/>
</dbReference>
<name>A0A543CIN1_9ACTN</name>
<dbReference type="Proteomes" id="UP000316096">
    <property type="component" value="Unassembled WGS sequence"/>
</dbReference>
<evidence type="ECO:0000259" key="3">
    <source>
        <dbReference type="Pfam" id="PF14361"/>
    </source>
</evidence>
<reference evidence="5 6" key="1">
    <citation type="submission" date="2019-06" db="EMBL/GenBank/DDBJ databases">
        <title>Sequencing the genomes of 1000 actinobacteria strains.</title>
        <authorList>
            <person name="Klenk H.-P."/>
        </authorList>
    </citation>
    <scope>NUCLEOTIDE SEQUENCE [LARGE SCALE GENOMIC DNA]</scope>
    <source>
        <strain evidence="5 6">DSM 102200</strain>
    </source>
</reference>
<keyword evidence="6" id="KW-1185">Reference proteome</keyword>
<feature type="domain" description="CdaR GGDEF-like" evidence="4">
    <location>
        <begin position="171"/>
        <end position="270"/>
    </location>
</feature>
<dbReference type="Gene3D" id="1.10.10.2840">
    <property type="entry name" value="PucR C-terminal helix-turn-helix domain"/>
    <property type="match status" value="1"/>
</dbReference>
<sequence length="394" mass="42245">MTVGEWTARRSQALLGEVDELTARIVGGIRSELPGYEKIPIENHRAAVREQIRHVLLGLHHGRPPDPAGLAIAERLGRERAHAGVPVSAVMEAYIVASRELWTRFATGLDEDPYAMRALLDVVPEILLWGHRLGGAAADGYQMATADILADDTRLCGEFCAAIQSDPSSARSADLARELGLDPDGEFQAVAFVSHGGEHTIARLRVRLRPIGVAGSDGSVCFVLFQRRGARKSAEGLARRFARDGVLGIGRSRQGLNGARLSVEDAERALGLATAVGHDVEFERHWLLATIVADTERRDDLSSGIEAATENPHVADTVLAFAEAGFSAAGAARAQHLHANSAAYRLERWEHLTGWHLKDFEGLARSIVAIRMARATTASEGGAAPAVKDGPGDP</sequence>
<dbReference type="EMBL" id="VFOZ01000001">
    <property type="protein sequence ID" value="TQL96951.1"/>
    <property type="molecule type" value="Genomic_DNA"/>
</dbReference>